<accession>A0ACC1IQ47</accession>
<dbReference type="Proteomes" id="UP001150581">
    <property type="component" value="Unassembled WGS sequence"/>
</dbReference>
<reference evidence="1" key="1">
    <citation type="submission" date="2022-07" db="EMBL/GenBank/DDBJ databases">
        <title>Phylogenomic reconstructions and comparative analyses of Kickxellomycotina fungi.</title>
        <authorList>
            <person name="Reynolds N.K."/>
            <person name="Stajich J.E."/>
            <person name="Barry K."/>
            <person name="Grigoriev I.V."/>
            <person name="Crous P."/>
            <person name="Smith M.E."/>
        </authorList>
    </citation>
    <scope>NUCLEOTIDE SEQUENCE</scope>
    <source>
        <strain evidence="1">Benny 63K</strain>
    </source>
</reference>
<evidence type="ECO:0000313" key="1">
    <source>
        <dbReference type="EMBL" id="KAJ1898737.1"/>
    </source>
</evidence>
<organism evidence="1 2">
    <name type="scientific">Kickxella alabastrina</name>
    <dbReference type="NCBI Taxonomy" id="61397"/>
    <lineage>
        <taxon>Eukaryota</taxon>
        <taxon>Fungi</taxon>
        <taxon>Fungi incertae sedis</taxon>
        <taxon>Zoopagomycota</taxon>
        <taxon>Kickxellomycotina</taxon>
        <taxon>Kickxellomycetes</taxon>
        <taxon>Kickxellales</taxon>
        <taxon>Kickxellaceae</taxon>
        <taxon>Kickxella</taxon>
    </lineage>
</organism>
<dbReference type="EMBL" id="JANBPG010000213">
    <property type="protein sequence ID" value="KAJ1898737.1"/>
    <property type="molecule type" value="Genomic_DNA"/>
</dbReference>
<keyword evidence="1" id="KW-0830">Ubiquinone</keyword>
<name>A0ACC1IQ47_9FUNG</name>
<keyword evidence="2" id="KW-1185">Reference proteome</keyword>
<protein>
    <submittedName>
        <fullName evidence="1">Ubiquinone biosynthesis protein coq9, mitochondrial</fullName>
    </submittedName>
</protein>
<sequence>MNTSILRRLASTPLRSNLGVRHQNPMHHYHHRTLTTTSNTQEDPQQRDPVIALLDHALTKVPTHGWTTHALTAAATDLGYSPLSHTIATKGAPTLISHFLDRALDNTLIEVDDQLHELDTTNDRLRLICRTRLRQTMPLVERWPEAVAVLALPQNVPLAVKQLGRMSSEFWFAAGDQSKNIDWYARRSALAAAYVAAELYMCEDRSPGYEATFAFLDRRMHGIQSLENDCNKVLGFATQFSRNFYNILSSRGLF</sequence>
<comment type="caution">
    <text evidence="1">The sequence shown here is derived from an EMBL/GenBank/DDBJ whole genome shotgun (WGS) entry which is preliminary data.</text>
</comment>
<evidence type="ECO:0000313" key="2">
    <source>
        <dbReference type="Proteomes" id="UP001150581"/>
    </source>
</evidence>
<gene>
    <name evidence="1" type="primary">COQ9</name>
    <name evidence="1" type="ORF">LPJ66_002563</name>
</gene>
<proteinExistence type="predicted"/>